<dbReference type="EMBL" id="DABGYR010000012">
    <property type="protein sequence ID" value="HAJ1000941.1"/>
    <property type="molecule type" value="Genomic_DNA"/>
</dbReference>
<reference evidence="1" key="1">
    <citation type="journal article" date="2018" name="Genome Biol.">
        <title>SKESA: strategic k-mer extension for scrupulous assemblies.</title>
        <authorList>
            <person name="Souvorov A."/>
            <person name="Agarwala R."/>
            <person name="Lipman D.J."/>
        </authorList>
    </citation>
    <scope>NUCLEOTIDE SEQUENCE</scope>
    <source>
        <strain evidence="1">EC00619</strain>
    </source>
</reference>
<dbReference type="RefSeq" id="WP_001541416.1">
    <property type="nucleotide sequence ID" value="NZ_BGUG01000003.1"/>
</dbReference>
<dbReference type="Pfam" id="PF17399">
    <property type="entry name" value="DUF5405"/>
    <property type="match status" value="1"/>
</dbReference>
<evidence type="ECO:0000313" key="1">
    <source>
        <dbReference type="EMBL" id="HAJ1000941.1"/>
    </source>
</evidence>
<sequence>MSIRIEIGERYVVTNDRFQFILQERKTAETGKNAGKEWLDVVGYYPKLNQLVSGLIHHDILSGNAVSFEALSSQVEQLGQQCLTAFLCAGKSK</sequence>
<dbReference type="AlphaFoldDB" id="A0A772DQD9"/>
<dbReference type="InterPro" id="IPR035404">
    <property type="entry name" value="DUF5405"/>
</dbReference>
<name>A0A772DQD9_ECOLX</name>
<organism evidence="1">
    <name type="scientific">Escherichia coli</name>
    <dbReference type="NCBI Taxonomy" id="562"/>
    <lineage>
        <taxon>Bacteria</taxon>
        <taxon>Pseudomonadati</taxon>
        <taxon>Pseudomonadota</taxon>
        <taxon>Gammaproteobacteria</taxon>
        <taxon>Enterobacterales</taxon>
        <taxon>Enterobacteriaceae</taxon>
        <taxon>Escherichia</taxon>
    </lineage>
</organism>
<reference evidence="1" key="2">
    <citation type="submission" date="2019-09" db="EMBL/GenBank/DDBJ databases">
        <authorList>
            <consortium name="NCBI Pathogen Detection Project"/>
        </authorList>
    </citation>
    <scope>NUCLEOTIDE SEQUENCE</scope>
    <source>
        <strain evidence="1">EC00619</strain>
    </source>
</reference>
<comment type="caution">
    <text evidence="1">The sequence shown here is derived from an EMBL/GenBank/DDBJ whole genome shotgun (WGS) entry which is preliminary data.</text>
</comment>
<protein>
    <submittedName>
        <fullName evidence="1">Uncharacterized protein</fullName>
    </submittedName>
</protein>
<proteinExistence type="predicted"/>
<gene>
    <name evidence="1" type="ORF">HL564_09140</name>
</gene>
<accession>A0A772DQD9</accession>